<feature type="transmembrane region" description="Helical" evidence="1">
    <location>
        <begin position="194"/>
        <end position="214"/>
    </location>
</feature>
<dbReference type="Proteomes" id="UP000267535">
    <property type="component" value="Unassembled WGS sequence"/>
</dbReference>
<sequence>MELLNQLFTILLSTIKDVIPILVIIFGFQLLVIRRRIPNLKKVIFGFGYVILGLALFLLGLEKALFPIGRLMAQQLTDPEFIRGSIAAAGQALHWSDYYWVYIFAFAIGASTTIAEPSLIAVAIKANEVSGGAIGVWGLRLAVALGVAVGISLGTWRIVTGYPIHWFIITGYIFVVIQTFFAPKMIVPLAYDSGGVTTSTVTVPLVAALGLGLASTVPGRSALIDGFGLIAFASLFPMISVMAYAQITEWVAAKDKKKRQQAELQMNQE</sequence>
<dbReference type="AlphaFoldDB" id="A0A3P1SNI4"/>
<dbReference type="OrthoDB" id="9781614at2"/>
<keyword evidence="1" id="KW-1133">Transmembrane helix</keyword>
<protein>
    <submittedName>
        <fullName evidence="2">DUF1538 domain-containing protein</fullName>
    </submittedName>
</protein>
<evidence type="ECO:0000256" key="1">
    <source>
        <dbReference type="SAM" id="Phobius"/>
    </source>
</evidence>
<reference evidence="2 3" key="1">
    <citation type="submission" date="2018-11" db="EMBL/GenBank/DDBJ databases">
        <title>The draft genome sequence of Amphritea balenae JAMM 1525T.</title>
        <authorList>
            <person name="Fang Z."/>
            <person name="Zhang Y."/>
            <person name="Han X."/>
        </authorList>
    </citation>
    <scope>NUCLEOTIDE SEQUENCE [LARGE SCALE GENOMIC DNA]</scope>
    <source>
        <strain evidence="2 3">JAMM 1525</strain>
    </source>
</reference>
<accession>A0A3P1SNI4</accession>
<dbReference type="EMBL" id="RQXV01000008">
    <property type="protein sequence ID" value="RRC98215.1"/>
    <property type="molecule type" value="Genomic_DNA"/>
</dbReference>
<keyword evidence="3" id="KW-1185">Reference proteome</keyword>
<feature type="transmembrane region" description="Helical" evidence="1">
    <location>
        <begin position="43"/>
        <end position="61"/>
    </location>
</feature>
<evidence type="ECO:0000313" key="2">
    <source>
        <dbReference type="EMBL" id="RRC98215.1"/>
    </source>
</evidence>
<comment type="caution">
    <text evidence="2">The sequence shown here is derived from an EMBL/GenBank/DDBJ whole genome shotgun (WGS) entry which is preliminary data.</text>
</comment>
<feature type="transmembrane region" description="Helical" evidence="1">
    <location>
        <begin position="6"/>
        <end position="31"/>
    </location>
</feature>
<proteinExistence type="predicted"/>
<gene>
    <name evidence="2" type="ORF">EHS89_14060</name>
</gene>
<dbReference type="Pfam" id="PF07556">
    <property type="entry name" value="DUF1538"/>
    <property type="match status" value="1"/>
</dbReference>
<keyword evidence="1" id="KW-0812">Transmembrane</keyword>
<feature type="transmembrane region" description="Helical" evidence="1">
    <location>
        <begin position="99"/>
        <end position="124"/>
    </location>
</feature>
<feature type="transmembrane region" description="Helical" evidence="1">
    <location>
        <begin position="164"/>
        <end position="182"/>
    </location>
</feature>
<feature type="transmembrane region" description="Helical" evidence="1">
    <location>
        <begin position="226"/>
        <end position="247"/>
    </location>
</feature>
<dbReference type="InterPro" id="IPR011435">
    <property type="entry name" value="UmpAB"/>
</dbReference>
<name>A0A3P1SNI4_9GAMM</name>
<organism evidence="2 3">
    <name type="scientific">Amphritea balenae</name>
    <dbReference type="NCBI Taxonomy" id="452629"/>
    <lineage>
        <taxon>Bacteria</taxon>
        <taxon>Pseudomonadati</taxon>
        <taxon>Pseudomonadota</taxon>
        <taxon>Gammaproteobacteria</taxon>
        <taxon>Oceanospirillales</taxon>
        <taxon>Oceanospirillaceae</taxon>
        <taxon>Amphritea</taxon>
    </lineage>
</organism>
<keyword evidence="1" id="KW-0472">Membrane</keyword>
<dbReference type="RefSeq" id="WP_124926795.1">
    <property type="nucleotide sequence ID" value="NZ_BMOH01000007.1"/>
</dbReference>
<evidence type="ECO:0000313" key="3">
    <source>
        <dbReference type="Proteomes" id="UP000267535"/>
    </source>
</evidence>
<feature type="transmembrane region" description="Helical" evidence="1">
    <location>
        <begin position="136"/>
        <end position="158"/>
    </location>
</feature>